<dbReference type="InterPro" id="IPR001117">
    <property type="entry name" value="Cu-oxidase_2nd"/>
</dbReference>
<dbReference type="GO" id="GO:0016491">
    <property type="term" value="F:oxidoreductase activity"/>
    <property type="evidence" value="ECO:0007669"/>
    <property type="project" value="UniProtKB-KW"/>
</dbReference>
<evidence type="ECO:0000256" key="3">
    <source>
        <dbReference type="ARBA" id="ARBA00023008"/>
    </source>
</evidence>
<evidence type="ECO:0000313" key="7">
    <source>
        <dbReference type="EMBL" id="JAT14337.1"/>
    </source>
</evidence>
<organism evidence="7">
    <name type="scientific">Graphocephala atropunctata</name>
    <dbReference type="NCBI Taxonomy" id="36148"/>
    <lineage>
        <taxon>Eukaryota</taxon>
        <taxon>Metazoa</taxon>
        <taxon>Ecdysozoa</taxon>
        <taxon>Arthropoda</taxon>
        <taxon>Hexapoda</taxon>
        <taxon>Insecta</taxon>
        <taxon>Pterygota</taxon>
        <taxon>Neoptera</taxon>
        <taxon>Paraneoptera</taxon>
        <taxon>Hemiptera</taxon>
        <taxon>Auchenorrhyncha</taxon>
        <taxon>Membracoidea</taxon>
        <taxon>Cicadellidae</taxon>
        <taxon>Cicadellinae</taxon>
        <taxon>Cicadellini</taxon>
        <taxon>Graphocephala</taxon>
    </lineage>
</organism>
<dbReference type="InterPro" id="IPR045087">
    <property type="entry name" value="Cu-oxidase_fam"/>
</dbReference>
<dbReference type="SUPFAM" id="SSF49503">
    <property type="entry name" value="Cupredoxins"/>
    <property type="match status" value="1"/>
</dbReference>
<protein>
    <recommendedName>
        <fullName evidence="8">Plastocyanin-like domain-containing protein</fullName>
    </recommendedName>
</protein>
<reference evidence="7" key="1">
    <citation type="submission" date="2015-11" db="EMBL/GenBank/DDBJ databases">
        <title>De novo transcriptome assembly of four potential Pierce s Disease insect vectors from Arizona vineyards.</title>
        <authorList>
            <person name="Tassone E.E."/>
        </authorList>
    </citation>
    <scope>NUCLEOTIDE SEQUENCE</scope>
</reference>
<feature type="region of interest" description="Disordered" evidence="4">
    <location>
        <begin position="166"/>
        <end position="191"/>
    </location>
</feature>
<feature type="domain" description="Plastocyanin-like" evidence="6">
    <location>
        <begin position="286"/>
        <end position="334"/>
    </location>
</feature>
<evidence type="ECO:0000256" key="1">
    <source>
        <dbReference type="ARBA" id="ARBA00022723"/>
    </source>
</evidence>
<sequence>QVQTGNDGLDALFGALIVRQSAKQDPHHELYDEDHHSVLISELPSADASLGSASLLINGQPFGQDSHNVVAQLNVTANRRHRLRIAYAVTSLSCPISVAVEGHSLLIIALDGHPIQPVATLSIRLAPGERVDAVLTADQTVGHYRLTAHTGDNCPTSVHSSALISYQTDQPPSLPPSPPPLSHSHKAKGLSTVGDGECGGGGSTGLVCLPKIRSLTKIPPELTAERLDFTLYLPFDFVQPTLRSAFDDPEVVPRLNNLTLMFPSSPLLSQLDSLEPGVVCSADSRPTHCEHSDARVCECTHVIDIPLHTPVELVLIDQGSGGAGEHVFHMHGYSV</sequence>
<dbReference type="InterPro" id="IPR008972">
    <property type="entry name" value="Cupredoxin"/>
</dbReference>
<feature type="non-terminal residue" evidence="7">
    <location>
        <position position="335"/>
    </location>
</feature>
<dbReference type="Pfam" id="PF00394">
    <property type="entry name" value="Cu-oxidase"/>
    <property type="match status" value="1"/>
</dbReference>
<name>A0A1B6KSC4_9HEMI</name>
<dbReference type="InterPro" id="IPR011706">
    <property type="entry name" value="Cu-oxidase_C"/>
</dbReference>
<keyword evidence="2" id="KW-0560">Oxidoreductase</keyword>
<accession>A0A1B6KSC4</accession>
<keyword evidence="3" id="KW-0186">Copper</keyword>
<feature type="compositionally biased region" description="Pro residues" evidence="4">
    <location>
        <begin position="172"/>
        <end position="181"/>
    </location>
</feature>
<dbReference type="Gene3D" id="2.60.40.420">
    <property type="entry name" value="Cupredoxins - blue copper proteins"/>
    <property type="match status" value="2"/>
</dbReference>
<dbReference type="PANTHER" id="PTHR11709">
    <property type="entry name" value="MULTI-COPPER OXIDASE"/>
    <property type="match status" value="1"/>
</dbReference>
<dbReference type="GO" id="GO:0005507">
    <property type="term" value="F:copper ion binding"/>
    <property type="evidence" value="ECO:0007669"/>
    <property type="project" value="InterPro"/>
</dbReference>
<dbReference type="AlphaFoldDB" id="A0A1B6KSC4"/>
<proteinExistence type="predicted"/>
<gene>
    <name evidence="7" type="ORF">g.51079</name>
</gene>
<evidence type="ECO:0000259" key="6">
    <source>
        <dbReference type="Pfam" id="PF07731"/>
    </source>
</evidence>
<dbReference type="GO" id="GO:0006826">
    <property type="term" value="P:iron ion transport"/>
    <property type="evidence" value="ECO:0007669"/>
    <property type="project" value="TreeGrafter"/>
</dbReference>
<dbReference type="GO" id="GO:0005886">
    <property type="term" value="C:plasma membrane"/>
    <property type="evidence" value="ECO:0007669"/>
    <property type="project" value="TreeGrafter"/>
</dbReference>
<evidence type="ECO:0000256" key="4">
    <source>
        <dbReference type="SAM" id="MobiDB-lite"/>
    </source>
</evidence>
<evidence type="ECO:0000256" key="2">
    <source>
        <dbReference type="ARBA" id="ARBA00023002"/>
    </source>
</evidence>
<dbReference type="Pfam" id="PF07731">
    <property type="entry name" value="Cu-oxidase_2"/>
    <property type="match status" value="1"/>
</dbReference>
<feature type="non-terminal residue" evidence="7">
    <location>
        <position position="1"/>
    </location>
</feature>
<keyword evidence="1" id="KW-0479">Metal-binding</keyword>
<feature type="domain" description="Plastocyanin-like" evidence="5">
    <location>
        <begin position="29"/>
        <end position="167"/>
    </location>
</feature>
<dbReference type="EMBL" id="GEBQ01025640">
    <property type="protein sequence ID" value="JAT14337.1"/>
    <property type="molecule type" value="Transcribed_RNA"/>
</dbReference>
<evidence type="ECO:0008006" key="8">
    <source>
        <dbReference type="Google" id="ProtNLM"/>
    </source>
</evidence>
<dbReference type="PANTHER" id="PTHR11709:SF394">
    <property type="entry name" value="FI03373P-RELATED"/>
    <property type="match status" value="1"/>
</dbReference>
<evidence type="ECO:0000259" key="5">
    <source>
        <dbReference type="Pfam" id="PF00394"/>
    </source>
</evidence>